<evidence type="ECO:0000313" key="2">
    <source>
        <dbReference type="EMBL" id="KKN77417.1"/>
    </source>
</evidence>
<proteinExistence type="predicted"/>
<evidence type="ECO:0000313" key="1">
    <source>
        <dbReference type="EMBL" id="KKL19452.1"/>
    </source>
</evidence>
<dbReference type="EMBL" id="LAZR01000278">
    <property type="protein sequence ID" value="KKN77417.1"/>
    <property type="molecule type" value="Genomic_DNA"/>
</dbReference>
<reference evidence="2" key="1">
    <citation type="journal article" date="2015" name="Nature">
        <title>Complex archaea that bridge the gap between prokaryotes and eukaryotes.</title>
        <authorList>
            <person name="Spang A."/>
            <person name="Saw J.H."/>
            <person name="Jorgensen S.L."/>
            <person name="Zaremba-Niedzwiedzka K."/>
            <person name="Martijn J."/>
            <person name="Lind A.E."/>
            <person name="van Eijk R."/>
            <person name="Schleper C."/>
            <person name="Guy L."/>
            <person name="Ettema T.J."/>
        </authorList>
    </citation>
    <scope>NUCLEOTIDE SEQUENCE</scope>
</reference>
<sequence>MGENEHPIKTRIPNAKTIAAMEETDAGVNLHRFNTIEEMIHELETPGEK</sequence>
<dbReference type="AlphaFoldDB" id="A0A0F9TR51"/>
<protein>
    <submittedName>
        <fullName evidence="2">Uncharacterized protein</fullName>
    </submittedName>
</protein>
<organism evidence="2">
    <name type="scientific">marine sediment metagenome</name>
    <dbReference type="NCBI Taxonomy" id="412755"/>
    <lineage>
        <taxon>unclassified sequences</taxon>
        <taxon>metagenomes</taxon>
        <taxon>ecological metagenomes</taxon>
    </lineage>
</organism>
<comment type="caution">
    <text evidence="2">The sequence shown here is derived from an EMBL/GenBank/DDBJ whole genome shotgun (WGS) entry which is preliminary data.</text>
</comment>
<name>A0A0F9TR51_9ZZZZ</name>
<gene>
    <name evidence="2" type="ORF">LCGC14_0359760</name>
    <name evidence="1" type="ORF">LCGC14_2465320</name>
</gene>
<accession>A0A0F9TR51</accession>
<dbReference type="EMBL" id="LAZR01038482">
    <property type="protein sequence ID" value="KKL19452.1"/>
    <property type="molecule type" value="Genomic_DNA"/>
</dbReference>